<sequence>MIFGKALAAAGLLAGLASAAPAVKRATTGGKLVVYWGAEDDSTTLANVCADPSYDIVNLAFLSSFFGAGGYPELSISGLWSSSSAQNAAGATGLKDGSSLVSAIQSCQSSGKLVILSMGGAVDYSNVALSSDSQGQQVADMVWNLFLGGTATPSLRPFGSVKLDGVDLDNETGRSTGYYAMAQRFRSNFAKDTSKKYYLTAAPQCPFPDASEPLNVCQLADFVWVQFYNNGNCNIAQSGFNSAVKTWSSGIGNATLFIGALASGADGDQGYVSASTLISAVNGVKAMNLPNFGGVMLWEAQLAVKNGNYQRQIKAALGSGGSTTPPPQTGCSWEGHCAGATCSTNDDCSDDLTCNNGVCGTSGGSTTPPPPPQTCSWEGHCAGATCGTNDDCSDDLTCNNGTCSWEGHCVGATCGTNDDCSDDLTCNLGVCGSSSGSSANPCSWDGHCLGAPCATYDDCSDPYTCINGLCSF</sequence>
<dbReference type="EC" id="3.2.1.14" evidence="3"/>
<comment type="similarity">
    <text evidence="12">Belongs to the glycosyl hydrolase 18 family. Chitinase class III subfamily.</text>
</comment>
<evidence type="ECO:0000256" key="2">
    <source>
        <dbReference type="ARBA" id="ARBA00004613"/>
    </source>
</evidence>
<evidence type="ECO:0000256" key="13">
    <source>
        <dbReference type="RuleBase" id="RU000489"/>
    </source>
</evidence>
<feature type="chain" id="PRO_5005839554" description="chitinase" evidence="14">
    <location>
        <begin position="20"/>
        <end position="472"/>
    </location>
</feature>
<evidence type="ECO:0000256" key="4">
    <source>
        <dbReference type="ARBA" id="ARBA00022525"/>
    </source>
</evidence>
<dbReference type="GO" id="GO:0008061">
    <property type="term" value="F:chitin binding"/>
    <property type="evidence" value="ECO:0007669"/>
    <property type="project" value="UniProtKB-KW"/>
</dbReference>
<dbReference type="InterPro" id="IPR045321">
    <property type="entry name" value="Cts1-like"/>
</dbReference>
<evidence type="ECO:0000256" key="11">
    <source>
        <dbReference type="ARBA" id="ARBA00023326"/>
    </source>
</evidence>
<feature type="signal peptide" evidence="14">
    <location>
        <begin position="1"/>
        <end position="19"/>
    </location>
</feature>
<evidence type="ECO:0000313" key="16">
    <source>
        <dbReference type="EMBL" id="KOS20012.1"/>
    </source>
</evidence>
<keyword evidence="5" id="KW-0147">Chitin-binding</keyword>
<comment type="catalytic activity">
    <reaction evidence="1">
        <text>Random endo-hydrolysis of N-acetyl-beta-D-glucosaminide (1-&gt;4)-beta-linkages in chitin and chitodextrins.</text>
        <dbReference type="EC" id="3.2.1.14"/>
    </reaction>
</comment>
<name>A0A0M9VUK7_ESCWE</name>
<evidence type="ECO:0000256" key="5">
    <source>
        <dbReference type="ARBA" id="ARBA00022669"/>
    </source>
</evidence>
<evidence type="ECO:0000256" key="8">
    <source>
        <dbReference type="ARBA" id="ARBA00023026"/>
    </source>
</evidence>
<protein>
    <recommendedName>
        <fullName evidence="3">chitinase</fullName>
        <ecNumber evidence="3">3.2.1.14</ecNumber>
    </recommendedName>
</protein>
<dbReference type="SUPFAM" id="SSF51445">
    <property type="entry name" value="(Trans)glycosidases"/>
    <property type="match status" value="1"/>
</dbReference>
<dbReference type="GO" id="GO:0000272">
    <property type="term" value="P:polysaccharide catabolic process"/>
    <property type="evidence" value="ECO:0007669"/>
    <property type="project" value="UniProtKB-KW"/>
</dbReference>
<keyword evidence="9" id="KW-0119">Carbohydrate metabolism</keyword>
<dbReference type="PROSITE" id="PS51910">
    <property type="entry name" value="GH18_2"/>
    <property type="match status" value="1"/>
</dbReference>
<dbReference type="InterPro" id="IPR001223">
    <property type="entry name" value="Glyco_hydro18_cat"/>
</dbReference>
<evidence type="ECO:0000256" key="12">
    <source>
        <dbReference type="ARBA" id="ARBA00025727"/>
    </source>
</evidence>
<evidence type="ECO:0000256" key="3">
    <source>
        <dbReference type="ARBA" id="ARBA00012729"/>
    </source>
</evidence>
<evidence type="ECO:0000313" key="17">
    <source>
        <dbReference type="Proteomes" id="UP000053831"/>
    </source>
</evidence>
<keyword evidence="11" id="KW-0624">Polysaccharide degradation</keyword>
<dbReference type="OrthoDB" id="2425929at2759"/>
<dbReference type="GO" id="GO:0006032">
    <property type="term" value="P:chitin catabolic process"/>
    <property type="evidence" value="ECO:0007669"/>
    <property type="project" value="UniProtKB-KW"/>
</dbReference>
<keyword evidence="6 13" id="KW-0378">Hydrolase</keyword>
<dbReference type="Gene3D" id="3.20.20.80">
    <property type="entry name" value="Glycosidases"/>
    <property type="match status" value="1"/>
</dbReference>
<dbReference type="InterPro" id="IPR001579">
    <property type="entry name" value="Glyco_hydro_18_chit_AS"/>
</dbReference>
<comment type="caution">
    <text evidence="16">The sequence shown here is derived from an EMBL/GenBank/DDBJ whole genome shotgun (WGS) entry which is preliminary data.</text>
</comment>
<keyword evidence="10 13" id="KW-0326">Glycosidase</keyword>
<dbReference type="PROSITE" id="PS01095">
    <property type="entry name" value="GH18_1"/>
    <property type="match status" value="1"/>
</dbReference>
<evidence type="ECO:0000256" key="7">
    <source>
        <dbReference type="ARBA" id="ARBA00023024"/>
    </source>
</evidence>
<evidence type="ECO:0000259" key="15">
    <source>
        <dbReference type="PROSITE" id="PS51910"/>
    </source>
</evidence>
<comment type="subcellular location">
    <subcellularLocation>
        <location evidence="2">Secreted</location>
    </subcellularLocation>
</comment>
<keyword evidence="17" id="KW-1185">Reference proteome</keyword>
<dbReference type="STRING" id="150374.A0A0M9VUK7"/>
<proteinExistence type="inferred from homology"/>
<keyword evidence="8" id="KW-0843">Virulence</keyword>
<accession>A0A0M9VUK7</accession>
<feature type="domain" description="GH18" evidence="15">
    <location>
        <begin position="30"/>
        <end position="320"/>
    </location>
</feature>
<keyword evidence="14" id="KW-0732">Signal</keyword>
<evidence type="ECO:0000256" key="14">
    <source>
        <dbReference type="SAM" id="SignalP"/>
    </source>
</evidence>
<evidence type="ECO:0000256" key="9">
    <source>
        <dbReference type="ARBA" id="ARBA00023277"/>
    </source>
</evidence>
<reference evidence="16 17" key="1">
    <citation type="submission" date="2015-07" db="EMBL/GenBank/DDBJ databases">
        <title>The genome of the fungus Escovopsis weberi, a specialized disease agent of ant agriculture.</title>
        <authorList>
            <person name="de Man T.J."/>
            <person name="Stajich J.E."/>
            <person name="Kubicek C.P."/>
            <person name="Chenthamara K."/>
            <person name="Atanasova L."/>
            <person name="Druzhinina I.S."/>
            <person name="Birnbaum S."/>
            <person name="Barribeau S.M."/>
            <person name="Teiling C."/>
            <person name="Suen G."/>
            <person name="Currie C."/>
            <person name="Gerardo N.M."/>
        </authorList>
    </citation>
    <scope>NUCLEOTIDE SEQUENCE [LARGE SCALE GENOMIC DNA]</scope>
</reference>
<dbReference type="GO" id="GO:0008843">
    <property type="term" value="F:endochitinase activity"/>
    <property type="evidence" value="ECO:0007669"/>
    <property type="project" value="UniProtKB-EC"/>
</dbReference>
<evidence type="ECO:0000256" key="6">
    <source>
        <dbReference type="ARBA" id="ARBA00022801"/>
    </source>
</evidence>
<dbReference type="AlphaFoldDB" id="A0A0M9VUK7"/>
<dbReference type="Pfam" id="PF00704">
    <property type="entry name" value="Glyco_hydro_18"/>
    <property type="match status" value="1"/>
</dbReference>
<keyword evidence="4" id="KW-0964">Secreted</keyword>
<evidence type="ECO:0000256" key="1">
    <source>
        <dbReference type="ARBA" id="ARBA00000822"/>
    </source>
</evidence>
<dbReference type="PANTHER" id="PTHR45708">
    <property type="entry name" value="ENDOCHITINASE"/>
    <property type="match status" value="1"/>
</dbReference>
<gene>
    <name evidence="16" type="ORF">ESCO_005818</name>
</gene>
<dbReference type="InterPro" id="IPR017853">
    <property type="entry name" value="GH"/>
</dbReference>
<dbReference type="CDD" id="cd02877">
    <property type="entry name" value="GH18_hevamine_XipI_class_III"/>
    <property type="match status" value="1"/>
</dbReference>
<dbReference type="InterPro" id="IPR050542">
    <property type="entry name" value="Glycosyl_Hydrlase18_Chitinase"/>
</dbReference>
<dbReference type="GO" id="GO:0005576">
    <property type="term" value="C:extracellular region"/>
    <property type="evidence" value="ECO:0007669"/>
    <property type="project" value="UniProtKB-SubCell"/>
</dbReference>
<keyword evidence="7" id="KW-0146">Chitin degradation</keyword>
<dbReference type="PANTHER" id="PTHR45708:SF49">
    <property type="entry name" value="ENDOCHITINASE"/>
    <property type="match status" value="1"/>
</dbReference>
<organism evidence="16 17">
    <name type="scientific">Escovopsis weberi</name>
    <dbReference type="NCBI Taxonomy" id="150374"/>
    <lineage>
        <taxon>Eukaryota</taxon>
        <taxon>Fungi</taxon>
        <taxon>Dikarya</taxon>
        <taxon>Ascomycota</taxon>
        <taxon>Pezizomycotina</taxon>
        <taxon>Sordariomycetes</taxon>
        <taxon>Hypocreomycetidae</taxon>
        <taxon>Hypocreales</taxon>
        <taxon>Hypocreaceae</taxon>
        <taxon>Escovopsis</taxon>
    </lineage>
</organism>
<dbReference type="EMBL" id="LGSR01000019">
    <property type="protein sequence ID" value="KOS20012.1"/>
    <property type="molecule type" value="Genomic_DNA"/>
</dbReference>
<dbReference type="Proteomes" id="UP000053831">
    <property type="component" value="Unassembled WGS sequence"/>
</dbReference>
<evidence type="ECO:0000256" key="10">
    <source>
        <dbReference type="ARBA" id="ARBA00023295"/>
    </source>
</evidence>